<comment type="caution">
    <text evidence="1">The sequence shown here is derived from an EMBL/GenBank/DDBJ whole genome shotgun (WGS) entry which is preliminary data.</text>
</comment>
<evidence type="ECO:0008006" key="3">
    <source>
        <dbReference type="Google" id="ProtNLM"/>
    </source>
</evidence>
<dbReference type="EMBL" id="JACYTQ010000004">
    <property type="protein sequence ID" value="MBD8489796.1"/>
    <property type="molecule type" value="Genomic_DNA"/>
</dbReference>
<dbReference type="PROSITE" id="PS51257">
    <property type="entry name" value="PROKAR_LIPOPROTEIN"/>
    <property type="match status" value="1"/>
</dbReference>
<organism evidence="1 2">
    <name type="scientific">Echinicola arenosa</name>
    <dbReference type="NCBI Taxonomy" id="2774144"/>
    <lineage>
        <taxon>Bacteria</taxon>
        <taxon>Pseudomonadati</taxon>
        <taxon>Bacteroidota</taxon>
        <taxon>Cytophagia</taxon>
        <taxon>Cytophagales</taxon>
        <taxon>Cyclobacteriaceae</taxon>
        <taxon>Echinicola</taxon>
    </lineage>
</organism>
<name>A0ABR9ALX6_9BACT</name>
<dbReference type="RefSeq" id="WP_192010679.1">
    <property type="nucleotide sequence ID" value="NZ_JACYTQ010000004.1"/>
</dbReference>
<proteinExistence type="predicted"/>
<dbReference type="Proteomes" id="UP000647133">
    <property type="component" value="Unassembled WGS sequence"/>
</dbReference>
<reference evidence="1 2" key="1">
    <citation type="submission" date="2020-09" db="EMBL/GenBank/DDBJ databases">
        <title>Echinicola sp. CAU 1574 isolated from sand of Sido Beach.</title>
        <authorList>
            <person name="Kim W."/>
        </authorList>
    </citation>
    <scope>NUCLEOTIDE SEQUENCE [LARGE SCALE GENOMIC DNA]</scope>
    <source>
        <strain evidence="1 2">CAU 1574</strain>
    </source>
</reference>
<gene>
    <name evidence="1" type="ORF">IFO69_13645</name>
</gene>
<evidence type="ECO:0000313" key="2">
    <source>
        <dbReference type="Proteomes" id="UP000647133"/>
    </source>
</evidence>
<protein>
    <recommendedName>
        <fullName evidence="3">Protein disulfide isomerase</fullName>
    </recommendedName>
</protein>
<evidence type="ECO:0000313" key="1">
    <source>
        <dbReference type="EMBL" id="MBD8489796.1"/>
    </source>
</evidence>
<keyword evidence="2" id="KW-1185">Reference proteome</keyword>
<accession>A0ABR9ALX6</accession>
<sequence>MFSNYIRPILVFLIFGIFSCNNGKSPIIYPEGLEFLSLENTSDSICMTCGNQILIYHNFDESSLYIFSPKFQWAELKRKYPDVGIVSVFEGNDKEFLIKELTKLEYPWPVFYDKNRQFFSLNKFDTVDKKNKNFIPFHLKNGTAIDYAEVGVFPYLEEELNKILKVED</sequence>